<protein>
    <submittedName>
        <fullName evidence="1">Uncharacterized protein</fullName>
    </submittedName>
</protein>
<name>E0XRG7_9GAMM</name>
<sequence>MCQKNSVSLTLQATSQRQLIYTHQTIIRAMSAMNWHTSAYHGLHLCAEGKQR</sequence>
<evidence type="ECO:0000313" key="1">
    <source>
        <dbReference type="EMBL" id="ADI17008.1"/>
    </source>
</evidence>
<accession>E0XRG7</accession>
<dbReference type="EMBL" id="GU474852">
    <property type="protein sequence ID" value="ADI17008.1"/>
    <property type="molecule type" value="Genomic_DNA"/>
</dbReference>
<dbReference type="AlphaFoldDB" id="E0XRG7"/>
<reference evidence="1" key="1">
    <citation type="journal article" date="2011" name="Environ. Microbiol.">
        <title>Time-series analyses of Monterey Bay coastal microbial picoplankton using a 'genome proxy' microarray.</title>
        <authorList>
            <person name="Rich V.I."/>
            <person name="Pham V.D."/>
            <person name="Eppley J."/>
            <person name="Shi Y."/>
            <person name="DeLong E.F."/>
        </authorList>
    </citation>
    <scope>NUCLEOTIDE SEQUENCE</scope>
</reference>
<organism evidence="1">
    <name type="scientific">uncultured Vibrionales bacterium HF0010_22E23</name>
    <dbReference type="NCBI Taxonomy" id="710999"/>
    <lineage>
        <taxon>Bacteria</taxon>
        <taxon>Pseudomonadati</taxon>
        <taxon>Pseudomonadota</taxon>
        <taxon>Gammaproteobacteria</taxon>
        <taxon>Vibrionales</taxon>
        <taxon>environmental samples</taxon>
    </lineage>
</organism>
<proteinExistence type="predicted"/>